<protein>
    <recommendedName>
        <fullName evidence="4">Membrane protein 6-pyruvoyl-tetrahydropterin synthase-related domain-containing protein</fullName>
    </recommendedName>
</protein>
<evidence type="ECO:0000313" key="2">
    <source>
        <dbReference type="EMBL" id="TGD23681.1"/>
    </source>
</evidence>
<sequence length="555" mass="63946">MAEILKKHRLTFTLLLFLVMSIVSLYITDINNGHIWSYLDIETDGLFHILRIQGLYEALKHGTIFPAVNMSFMNGLGYIVNLFYSDLWLYPAAILRFFFKTAPAFVIYYVFLNFCTFVSSFFTYKYASKDYAKSLLFSFVYTLSTYRIFDMVRRFDLGEVLTLTFLPIVVLGVYEVFYADESKWLLLTIGMVMVIYSHSLSPILIGIFIVLVMLFRLKTLIQQPKRIIKLVYSGLMALLLSAAYFLPMFEQLHHTQFKLTQPTVDVANRSLPVLQVFKFSWHNYLHQQNIGLILILVAILIPITLVKVKSAAIRDFAIIGEILLLMTTKLFPWSFFEKTPLKIIQFPWRLDMLITILFAIYLVSAPLNFLKQDWQKIILGVVVVLLMFNSQLALIRNFPNQYDSYASFDHLDSYSIGSGEEYLPKDANLQQLRRTSRKPILVGVGTVNHFKKQGTKLTFDFQGTKNTKIILPIIGYYGYSTKDSLGKVSTLTMRKNGLAQIRVSGHGKAIVDYYPTIVQQASRVISIFSLFGLCFDLSYKKIMKKRVFFSGKKIL</sequence>
<feature type="transmembrane region" description="Helical" evidence="1">
    <location>
        <begin position="106"/>
        <end position="125"/>
    </location>
</feature>
<feature type="transmembrane region" description="Helical" evidence="1">
    <location>
        <begin position="318"/>
        <end position="336"/>
    </location>
</feature>
<dbReference type="Proteomes" id="UP000298021">
    <property type="component" value="Unassembled WGS sequence"/>
</dbReference>
<gene>
    <name evidence="2" type="ORF">EGT49_05320</name>
</gene>
<proteinExistence type="predicted"/>
<feature type="transmembrane region" description="Helical" evidence="1">
    <location>
        <begin position="78"/>
        <end position="99"/>
    </location>
</feature>
<evidence type="ECO:0000313" key="3">
    <source>
        <dbReference type="Proteomes" id="UP000298021"/>
    </source>
</evidence>
<organism evidence="2 3">
    <name type="scientific">Companilactobacillus suantsaicola</name>
    <dbReference type="NCBI Taxonomy" id="2487723"/>
    <lineage>
        <taxon>Bacteria</taxon>
        <taxon>Bacillati</taxon>
        <taxon>Bacillota</taxon>
        <taxon>Bacilli</taxon>
        <taxon>Lactobacillales</taxon>
        <taxon>Lactobacillaceae</taxon>
        <taxon>Companilactobacillus</taxon>
    </lineage>
</organism>
<feature type="transmembrane region" description="Helical" evidence="1">
    <location>
        <begin position="289"/>
        <end position="306"/>
    </location>
</feature>
<dbReference type="AlphaFoldDB" id="A0A4Z0JL75"/>
<feature type="transmembrane region" description="Helical" evidence="1">
    <location>
        <begin position="348"/>
        <end position="370"/>
    </location>
</feature>
<reference evidence="2 3" key="1">
    <citation type="submission" date="2018-10" db="EMBL/GenBank/DDBJ databases">
        <title>Lactobacillus sp. R7 and Lactobacillus sp. R19 isolated from fermented mustard green product of Taiwan.</title>
        <authorList>
            <person name="Lin S.-T."/>
        </authorList>
    </citation>
    <scope>NUCLEOTIDE SEQUENCE [LARGE SCALE GENOMIC DNA]</scope>
    <source>
        <strain evidence="2 3">BCRC 81127</strain>
    </source>
</reference>
<dbReference type="RefSeq" id="WP_135372239.1">
    <property type="nucleotide sequence ID" value="NZ_RKLY01000010.1"/>
</dbReference>
<feature type="transmembrane region" description="Helical" evidence="1">
    <location>
        <begin position="377"/>
        <end position="395"/>
    </location>
</feature>
<keyword evidence="1" id="KW-0812">Transmembrane</keyword>
<feature type="transmembrane region" description="Helical" evidence="1">
    <location>
        <begin position="161"/>
        <end position="179"/>
    </location>
</feature>
<keyword evidence="3" id="KW-1185">Reference proteome</keyword>
<accession>A0A4Z0JL75</accession>
<evidence type="ECO:0000256" key="1">
    <source>
        <dbReference type="SAM" id="Phobius"/>
    </source>
</evidence>
<keyword evidence="1" id="KW-0472">Membrane</keyword>
<feature type="transmembrane region" description="Helical" evidence="1">
    <location>
        <begin position="185"/>
        <end position="215"/>
    </location>
</feature>
<feature type="transmembrane region" description="Helical" evidence="1">
    <location>
        <begin position="12"/>
        <end position="28"/>
    </location>
</feature>
<dbReference type="EMBL" id="RKLY01000010">
    <property type="protein sequence ID" value="TGD23681.1"/>
    <property type="molecule type" value="Genomic_DNA"/>
</dbReference>
<keyword evidence="1" id="KW-1133">Transmembrane helix</keyword>
<evidence type="ECO:0008006" key="4">
    <source>
        <dbReference type="Google" id="ProtNLM"/>
    </source>
</evidence>
<comment type="caution">
    <text evidence="2">The sequence shown here is derived from an EMBL/GenBank/DDBJ whole genome shotgun (WGS) entry which is preliminary data.</text>
</comment>
<feature type="transmembrane region" description="Helical" evidence="1">
    <location>
        <begin position="227"/>
        <end position="246"/>
    </location>
</feature>
<name>A0A4Z0JL75_9LACO</name>
<dbReference type="OrthoDB" id="9784157at2"/>